<reference evidence="12" key="1">
    <citation type="submission" date="2021-01" db="EMBL/GenBank/DDBJ databases">
        <authorList>
            <person name="Corre E."/>
            <person name="Pelletier E."/>
            <person name="Niang G."/>
            <person name="Scheremetjew M."/>
            <person name="Finn R."/>
            <person name="Kale V."/>
            <person name="Holt S."/>
            <person name="Cochrane G."/>
            <person name="Meng A."/>
            <person name="Brown T."/>
            <person name="Cohen L."/>
        </authorList>
    </citation>
    <scope>NUCLEOTIDE SEQUENCE</scope>
    <source>
        <strain evidence="12">CCMP2877</strain>
    </source>
</reference>
<dbReference type="InterPro" id="IPR027815">
    <property type="entry name" value="CSC1/OSCA1-like_cyt"/>
</dbReference>
<evidence type="ECO:0008006" key="13">
    <source>
        <dbReference type="Google" id="ProtNLM"/>
    </source>
</evidence>
<dbReference type="InterPro" id="IPR003864">
    <property type="entry name" value="CSC1/OSCA1-like_7TM"/>
</dbReference>
<dbReference type="Pfam" id="PF14703">
    <property type="entry name" value="PHM7_cyt"/>
    <property type="match status" value="1"/>
</dbReference>
<dbReference type="PANTHER" id="PTHR13018:SF5">
    <property type="entry name" value="RE44586P"/>
    <property type="match status" value="1"/>
</dbReference>
<name>A0A7S1XZC5_9STRA</name>
<keyword evidence="5 8" id="KW-1133">Transmembrane helix</keyword>
<evidence type="ECO:0000256" key="6">
    <source>
        <dbReference type="ARBA" id="ARBA00023136"/>
    </source>
</evidence>
<feature type="transmembrane region" description="Helical" evidence="8">
    <location>
        <begin position="623"/>
        <end position="644"/>
    </location>
</feature>
<feature type="transmembrane region" description="Helical" evidence="8">
    <location>
        <begin position="703"/>
        <end position="728"/>
    </location>
</feature>
<dbReference type="AlphaFoldDB" id="A0A7S1XZC5"/>
<feature type="compositionally biased region" description="Basic and acidic residues" evidence="7">
    <location>
        <begin position="864"/>
        <end position="873"/>
    </location>
</feature>
<evidence type="ECO:0000259" key="9">
    <source>
        <dbReference type="Pfam" id="PF02714"/>
    </source>
</evidence>
<feature type="transmembrane region" description="Helical" evidence="8">
    <location>
        <begin position="509"/>
        <end position="530"/>
    </location>
</feature>
<evidence type="ECO:0000259" key="11">
    <source>
        <dbReference type="Pfam" id="PF14703"/>
    </source>
</evidence>
<dbReference type="Pfam" id="PF13967">
    <property type="entry name" value="RSN1_TM"/>
    <property type="match status" value="1"/>
</dbReference>
<feature type="region of interest" description="Disordered" evidence="7">
    <location>
        <begin position="854"/>
        <end position="902"/>
    </location>
</feature>
<dbReference type="GO" id="GO:0005227">
    <property type="term" value="F:calcium-activated cation channel activity"/>
    <property type="evidence" value="ECO:0007669"/>
    <property type="project" value="InterPro"/>
</dbReference>
<organism evidence="12">
    <name type="scientific">Phaeomonas parva</name>
    <dbReference type="NCBI Taxonomy" id="124430"/>
    <lineage>
        <taxon>Eukaryota</taxon>
        <taxon>Sar</taxon>
        <taxon>Stramenopiles</taxon>
        <taxon>Ochrophyta</taxon>
        <taxon>Pinguiophyceae</taxon>
        <taxon>Pinguiochrysidales</taxon>
        <taxon>Pinguiochrysidaceae</taxon>
        <taxon>Phaeomonas</taxon>
    </lineage>
</organism>
<evidence type="ECO:0000256" key="8">
    <source>
        <dbReference type="SAM" id="Phobius"/>
    </source>
</evidence>
<dbReference type="InterPro" id="IPR045122">
    <property type="entry name" value="Csc1-like"/>
</dbReference>
<evidence type="ECO:0000256" key="4">
    <source>
        <dbReference type="ARBA" id="ARBA00022692"/>
    </source>
</evidence>
<keyword evidence="3" id="KW-0813">Transport</keyword>
<feature type="transmembrane region" description="Helical" evidence="8">
    <location>
        <begin position="550"/>
        <end position="571"/>
    </location>
</feature>
<sequence length="902" mass="101210">MAAMLSDMASDLAGMLRRRLEEDDDDETAGQTRGWIQVFSTLQIAFVIGFVLLLVWEFTRKYKGGNTPVYNGANIAKKRAREENPELDIPVCPERPTHFFGWVTPLRLIDGDKELLGHIGLDAYVVLRYLKFQTITTAFATFMGAVLLIPVYETAEMDLDESFYRITISNLEESSHRFWACAILPWVFFLFAYFRLTQEYENFVQLRHDFITNGFKGGNKQTGYTILVENLPKRLRTPRMLFGYFDYLFPGQVYSTSICMESKKINGLLEVREDVLRHLETLYIFEKQNPDKAPVMISPPYEKNKQIAAAWLGTESTMDKFLRYAKKAFFMGPPKVSKVAYLEGVLDALNGYIQGRQGELLEELGAAEEAMRGVVESRHAAPSESAGKGLHGLAFAGDLKESEVNDEEAVQQALERHLSAGGQIPASEFYSGTAPYEPVHEWDHVSATGFVTFRSFQAKEAATQVLLTNNKSNMQAFAAPEPNDVIWHDIHQPLASTEKNRGIARTASTVLTLFFSIPVAACAAASLEQIERVIPPLEEFSGNYAYTTLGTYLPTIASLVLLMLVPIVFKMSAEKFEFYKSDTAVQAIVFARQYNITLAYVYISLTSGSVFDALADIIDDPVSILSILANTIPGTAAFFMNVVIVKTFQGIAMEMCRIVPFALHWFFSRKGDDALGKRDLLKRDKLSNVEYGTMLPNFMMTALIGYLFEIICPAMSIFAFAYFFLSYLCWKHQFLYVYARKSESGGSFFFPLFDRTIAAMMVGQLTIAGFLFIRLAFWPGIVAVVLPMVTYNLGFQLSAKYQRSAENLSFEKAVYADEMAEPLDFVKFSADTFSQPALKNIKALYPNVKEGGESKTMEYAPLPEDSKNKDEARPISNPILTTDDDAEAPAHDDNSDSGSLRL</sequence>
<feature type="domain" description="CSC1/OSCA1-like 7TM region" evidence="9">
    <location>
        <begin position="504"/>
        <end position="770"/>
    </location>
</feature>
<evidence type="ECO:0000256" key="5">
    <source>
        <dbReference type="ARBA" id="ARBA00022989"/>
    </source>
</evidence>
<feature type="transmembrane region" description="Helical" evidence="8">
    <location>
        <begin position="134"/>
        <end position="152"/>
    </location>
</feature>
<feature type="domain" description="CSC1/OSCA1-like cytosolic" evidence="11">
    <location>
        <begin position="224"/>
        <end position="365"/>
    </location>
</feature>
<dbReference type="GO" id="GO:0005886">
    <property type="term" value="C:plasma membrane"/>
    <property type="evidence" value="ECO:0007669"/>
    <property type="project" value="TreeGrafter"/>
</dbReference>
<evidence type="ECO:0000256" key="2">
    <source>
        <dbReference type="ARBA" id="ARBA00007779"/>
    </source>
</evidence>
<dbReference type="Pfam" id="PF02714">
    <property type="entry name" value="RSN1_7TM"/>
    <property type="match status" value="1"/>
</dbReference>
<evidence type="ECO:0000256" key="3">
    <source>
        <dbReference type="ARBA" id="ARBA00022448"/>
    </source>
</evidence>
<proteinExistence type="inferred from homology"/>
<comment type="subcellular location">
    <subcellularLocation>
        <location evidence="1">Membrane</location>
        <topology evidence="1">Multi-pass membrane protein</topology>
    </subcellularLocation>
</comment>
<keyword evidence="6 8" id="KW-0472">Membrane</keyword>
<comment type="similarity">
    <text evidence="2">Belongs to the CSC1 (TC 1.A.17) family.</text>
</comment>
<evidence type="ECO:0000313" key="12">
    <source>
        <dbReference type="EMBL" id="CAD9270304.1"/>
    </source>
</evidence>
<gene>
    <name evidence="12" type="ORF">PPAR1163_LOCUS28743</name>
</gene>
<feature type="transmembrane region" description="Helical" evidence="8">
    <location>
        <begin position="748"/>
        <end position="770"/>
    </location>
</feature>
<feature type="domain" description="CSC1/OSCA1-like N-terminal transmembrane" evidence="10">
    <location>
        <begin position="38"/>
        <end position="199"/>
    </location>
</feature>
<dbReference type="InterPro" id="IPR032880">
    <property type="entry name" value="CSC1/OSCA1-like_N"/>
</dbReference>
<protein>
    <recommendedName>
        <fullName evidence="13">CSC1/OSCA1-like 7TM region domain-containing protein</fullName>
    </recommendedName>
</protein>
<feature type="transmembrane region" description="Helical" evidence="8">
    <location>
        <begin position="35"/>
        <end position="56"/>
    </location>
</feature>
<keyword evidence="4 8" id="KW-0812">Transmembrane</keyword>
<evidence type="ECO:0000256" key="1">
    <source>
        <dbReference type="ARBA" id="ARBA00004141"/>
    </source>
</evidence>
<evidence type="ECO:0000259" key="10">
    <source>
        <dbReference type="Pfam" id="PF13967"/>
    </source>
</evidence>
<dbReference type="PANTHER" id="PTHR13018">
    <property type="entry name" value="PROBABLE MEMBRANE PROTEIN DUF221-RELATED"/>
    <property type="match status" value="1"/>
</dbReference>
<evidence type="ECO:0000256" key="7">
    <source>
        <dbReference type="SAM" id="MobiDB-lite"/>
    </source>
</evidence>
<accession>A0A7S1XZC5</accession>
<dbReference type="EMBL" id="HBGJ01045747">
    <property type="protein sequence ID" value="CAD9270304.1"/>
    <property type="molecule type" value="Transcribed_RNA"/>
</dbReference>
<feature type="transmembrane region" description="Helical" evidence="8">
    <location>
        <begin position="177"/>
        <end position="196"/>
    </location>
</feature>